<keyword evidence="1" id="KW-0238">DNA-binding</keyword>
<dbReference type="InterPro" id="IPR010982">
    <property type="entry name" value="Lambda_DNA-bd_dom_sf"/>
</dbReference>
<dbReference type="PROSITE" id="PS50943">
    <property type="entry name" value="HTH_CROC1"/>
    <property type="match status" value="1"/>
</dbReference>
<sequence>MDENKEEALLKLGSKIREIRESKGLSQTQLAYKIGKDQPSINRLEKGRINPSYVYLLEVSSGLEITIAELLS</sequence>
<dbReference type="PANTHER" id="PTHR46797">
    <property type="entry name" value="HTH-TYPE TRANSCRIPTIONAL REGULATOR"/>
    <property type="match status" value="1"/>
</dbReference>
<dbReference type="RefSeq" id="WP_264136076.1">
    <property type="nucleotide sequence ID" value="NZ_JAOYOD010000001.1"/>
</dbReference>
<evidence type="ECO:0000259" key="2">
    <source>
        <dbReference type="PROSITE" id="PS50943"/>
    </source>
</evidence>
<protein>
    <submittedName>
        <fullName evidence="3">Helix-turn-helix domain-containing protein</fullName>
    </submittedName>
</protein>
<evidence type="ECO:0000313" key="4">
    <source>
        <dbReference type="Proteomes" id="UP001300692"/>
    </source>
</evidence>
<dbReference type="SMART" id="SM00530">
    <property type="entry name" value="HTH_XRE"/>
    <property type="match status" value="1"/>
</dbReference>
<dbReference type="Gene3D" id="1.10.260.40">
    <property type="entry name" value="lambda repressor-like DNA-binding domains"/>
    <property type="match status" value="1"/>
</dbReference>
<reference evidence="3 4" key="1">
    <citation type="submission" date="2022-10" db="EMBL/GenBank/DDBJ databases">
        <title>Comparative genomics and taxonomic characterization of three novel marine species of genus Reichenbachiella exhibiting antioxidant and polysaccharide degradation activities.</title>
        <authorList>
            <person name="Muhammad N."/>
            <person name="Lee Y.-J."/>
            <person name="Ko J."/>
            <person name="Kim S.-G."/>
        </authorList>
    </citation>
    <scope>NUCLEOTIDE SEQUENCE [LARGE SCALE GENOMIC DNA]</scope>
    <source>
        <strain evidence="3 4">ABR2-5</strain>
    </source>
</reference>
<dbReference type="PANTHER" id="PTHR46797:SF1">
    <property type="entry name" value="METHYLPHOSPHONATE SYNTHASE"/>
    <property type="match status" value="1"/>
</dbReference>
<dbReference type="Proteomes" id="UP001300692">
    <property type="component" value="Unassembled WGS sequence"/>
</dbReference>
<gene>
    <name evidence="3" type="ORF">N7U62_01345</name>
</gene>
<dbReference type="EMBL" id="JAOYOD010000001">
    <property type="protein sequence ID" value="MCV9385284.1"/>
    <property type="molecule type" value="Genomic_DNA"/>
</dbReference>
<name>A0ABT3CP94_9BACT</name>
<dbReference type="InterPro" id="IPR001387">
    <property type="entry name" value="Cro/C1-type_HTH"/>
</dbReference>
<dbReference type="SUPFAM" id="SSF47413">
    <property type="entry name" value="lambda repressor-like DNA-binding domains"/>
    <property type="match status" value="1"/>
</dbReference>
<evidence type="ECO:0000313" key="3">
    <source>
        <dbReference type="EMBL" id="MCV9385284.1"/>
    </source>
</evidence>
<accession>A0ABT3CP94</accession>
<keyword evidence="4" id="KW-1185">Reference proteome</keyword>
<feature type="domain" description="HTH cro/C1-type" evidence="2">
    <location>
        <begin position="16"/>
        <end position="70"/>
    </location>
</feature>
<organism evidence="3 4">
    <name type="scientific">Reichenbachiella ulvae</name>
    <dbReference type="NCBI Taxonomy" id="2980104"/>
    <lineage>
        <taxon>Bacteria</taxon>
        <taxon>Pseudomonadati</taxon>
        <taxon>Bacteroidota</taxon>
        <taxon>Cytophagia</taxon>
        <taxon>Cytophagales</taxon>
        <taxon>Reichenbachiellaceae</taxon>
        <taxon>Reichenbachiella</taxon>
    </lineage>
</organism>
<evidence type="ECO:0000256" key="1">
    <source>
        <dbReference type="ARBA" id="ARBA00023125"/>
    </source>
</evidence>
<dbReference type="InterPro" id="IPR050807">
    <property type="entry name" value="TransReg_Diox_bact_type"/>
</dbReference>
<dbReference type="Pfam" id="PF01381">
    <property type="entry name" value="HTH_3"/>
    <property type="match status" value="1"/>
</dbReference>
<comment type="caution">
    <text evidence="3">The sequence shown here is derived from an EMBL/GenBank/DDBJ whole genome shotgun (WGS) entry which is preliminary data.</text>
</comment>
<proteinExistence type="predicted"/>
<dbReference type="CDD" id="cd00093">
    <property type="entry name" value="HTH_XRE"/>
    <property type="match status" value="1"/>
</dbReference>